<protein>
    <submittedName>
        <fullName evidence="1">Uncharacterized protein</fullName>
    </submittedName>
</protein>
<evidence type="ECO:0000313" key="2">
    <source>
        <dbReference type="Proteomes" id="UP000594262"/>
    </source>
</evidence>
<organism evidence="1 2">
    <name type="scientific">Clytia hemisphaerica</name>
    <dbReference type="NCBI Taxonomy" id="252671"/>
    <lineage>
        <taxon>Eukaryota</taxon>
        <taxon>Metazoa</taxon>
        <taxon>Cnidaria</taxon>
        <taxon>Hydrozoa</taxon>
        <taxon>Hydroidolina</taxon>
        <taxon>Leptothecata</taxon>
        <taxon>Obeliida</taxon>
        <taxon>Clytiidae</taxon>
        <taxon>Clytia</taxon>
    </lineage>
</organism>
<keyword evidence="2" id="KW-1185">Reference proteome</keyword>
<dbReference type="AlphaFoldDB" id="A0A7M5X6X3"/>
<dbReference type="EnsemblMetazoa" id="CLYHEMT018912.1">
    <property type="protein sequence ID" value="CLYHEMP018912.1"/>
    <property type="gene ID" value="CLYHEMG018912"/>
</dbReference>
<proteinExistence type="predicted"/>
<reference evidence="1" key="1">
    <citation type="submission" date="2021-01" db="UniProtKB">
        <authorList>
            <consortium name="EnsemblMetazoa"/>
        </authorList>
    </citation>
    <scope>IDENTIFICATION</scope>
</reference>
<evidence type="ECO:0000313" key="1">
    <source>
        <dbReference type="EnsemblMetazoa" id="CLYHEMP018912.1"/>
    </source>
</evidence>
<name>A0A7M5X6X3_9CNID</name>
<dbReference type="Proteomes" id="UP000594262">
    <property type="component" value="Unplaced"/>
</dbReference>
<accession>A0A7M5X6X3</accession>
<sequence>MTDFTTNIVHMYVGNQKYEVKDMPLTEPITNLKFFFGDRDVENAPVLISNLRYTPNLLYPGNIFASTIVRPVITQLENWPPSKDWFVKFNFIIQNRPARNEGWAKILWFVKHWNGYQHLPLFQINRYTMSLFVYFSSQTNPNRRHLGDAIDLRPYIGQKLSMEFTFKETSTGVYAVGYNFNNGAVIHSSIDNERYQSFNNVDVSYGSSPSIMFLVSDIEYGELM</sequence>